<dbReference type="Proteomes" id="UP000054477">
    <property type="component" value="Unassembled WGS sequence"/>
</dbReference>
<gene>
    <name evidence="1" type="ORF">K443DRAFT_379278</name>
</gene>
<organism evidence="1 2">
    <name type="scientific">Laccaria amethystina LaAM-08-1</name>
    <dbReference type="NCBI Taxonomy" id="1095629"/>
    <lineage>
        <taxon>Eukaryota</taxon>
        <taxon>Fungi</taxon>
        <taxon>Dikarya</taxon>
        <taxon>Basidiomycota</taxon>
        <taxon>Agaricomycotina</taxon>
        <taxon>Agaricomycetes</taxon>
        <taxon>Agaricomycetidae</taxon>
        <taxon>Agaricales</taxon>
        <taxon>Agaricineae</taxon>
        <taxon>Hydnangiaceae</taxon>
        <taxon>Laccaria</taxon>
    </lineage>
</organism>
<name>A0A0C9YAJ3_9AGAR</name>
<accession>A0A0C9YAJ3</accession>
<dbReference type="EMBL" id="KN838564">
    <property type="protein sequence ID" value="KIK05013.1"/>
    <property type="molecule type" value="Genomic_DNA"/>
</dbReference>
<sequence>MRSTTSWSLRSSLFGKTIVKFCFHKITPTEKLRASSCTADFTALSLFSSIHPSTILLYTPPPTPASHTRVSPMVVFYRSACDSTTQSNQLNQPLHTPLPRVPEAHPQAPSTQDAVSYRTRPTFASPLLSSLNGANSPFLCRYLDCERSVVNPCSSTVALLPPH</sequence>
<evidence type="ECO:0000313" key="1">
    <source>
        <dbReference type="EMBL" id="KIK05013.1"/>
    </source>
</evidence>
<reference evidence="1 2" key="1">
    <citation type="submission" date="2014-04" db="EMBL/GenBank/DDBJ databases">
        <authorList>
            <consortium name="DOE Joint Genome Institute"/>
            <person name="Kuo A."/>
            <person name="Kohler A."/>
            <person name="Nagy L.G."/>
            <person name="Floudas D."/>
            <person name="Copeland A."/>
            <person name="Barry K.W."/>
            <person name="Cichocki N."/>
            <person name="Veneault-Fourrey C."/>
            <person name="LaButti K."/>
            <person name="Lindquist E.A."/>
            <person name="Lipzen A."/>
            <person name="Lundell T."/>
            <person name="Morin E."/>
            <person name="Murat C."/>
            <person name="Sun H."/>
            <person name="Tunlid A."/>
            <person name="Henrissat B."/>
            <person name="Grigoriev I.V."/>
            <person name="Hibbett D.S."/>
            <person name="Martin F."/>
            <person name="Nordberg H.P."/>
            <person name="Cantor M.N."/>
            <person name="Hua S.X."/>
        </authorList>
    </citation>
    <scope>NUCLEOTIDE SEQUENCE [LARGE SCALE GENOMIC DNA]</scope>
    <source>
        <strain evidence="1 2">LaAM-08-1</strain>
    </source>
</reference>
<proteinExistence type="predicted"/>
<dbReference type="HOGENOM" id="CLU_1627343_0_0_1"/>
<keyword evidence="2" id="KW-1185">Reference proteome</keyword>
<dbReference type="AlphaFoldDB" id="A0A0C9YAJ3"/>
<reference evidence="2" key="2">
    <citation type="submission" date="2015-01" db="EMBL/GenBank/DDBJ databases">
        <title>Evolutionary Origins and Diversification of the Mycorrhizal Mutualists.</title>
        <authorList>
            <consortium name="DOE Joint Genome Institute"/>
            <consortium name="Mycorrhizal Genomics Consortium"/>
            <person name="Kohler A."/>
            <person name="Kuo A."/>
            <person name="Nagy L.G."/>
            <person name="Floudas D."/>
            <person name="Copeland A."/>
            <person name="Barry K.W."/>
            <person name="Cichocki N."/>
            <person name="Veneault-Fourrey C."/>
            <person name="LaButti K."/>
            <person name="Lindquist E.A."/>
            <person name="Lipzen A."/>
            <person name="Lundell T."/>
            <person name="Morin E."/>
            <person name="Murat C."/>
            <person name="Riley R."/>
            <person name="Ohm R."/>
            <person name="Sun H."/>
            <person name="Tunlid A."/>
            <person name="Henrissat B."/>
            <person name="Grigoriev I.V."/>
            <person name="Hibbett D.S."/>
            <person name="Martin F."/>
        </authorList>
    </citation>
    <scope>NUCLEOTIDE SEQUENCE [LARGE SCALE GENOMIC DNA]</scope>
    <source>
        <strain evidence="2">LaAM-08-1</strain>
    </source>
</reference>
<evidence type="ECO:0000313" key="2">
    <source>
        <dbReference type="Proteomes" id="UP000054477"/>
    </source>
</evidence>
<protein>
    <submittedName>
        <fullName evidence="1">Uncharacterized protein</fullName>
    </submittedName>
</protein>